<evidence type="ECO:0000313" key="3">
    <source>
        <dbReference type="Proteomes" id="UP000248817"/>
    </source>
</evidence>
<dbReference type="Proteomes" id="UP000248817">
    <property type="component" value="Unassembled WGS sequence"/>
</dbReference>
<dbReference type="EMBL" id="KZ825486">
    <property type="protein sequence ID" value="PYI33150.1"/>
    <property type="molecule type" value="Genomic_DNA"/>
</dbReference>
<dbReference type="AlphaFoldDB" id="A0A2V5IWL2"/>
<keyword evidence="1" id="KW-0732">Signal</keyword>
<evidence type="ECO:0008006" key="4">
    <source>
        <dbReference type="Google" id="ProtNLM"/>
    </source>
</evidence>
<keyword evidence="3" id="KW-1185">Reference proteome</keyword>
<reference evidence="2 3" key="1">
    <citation type="submission" date="2018-02" db="EMBL/GenBank/DDBJ databases">
        <title>The genomes of Aspergillus section Nigri reveals drivers in fungal speciation.</title>
        <authorList>
            <consortium name="DOE Joint Genome Institute"/>
            <person name="Vesth T.C."/>
            <person name="Nybo J."/>
            <person name="Theobald S."/>
            <person name="Brandl J."/>
            <person name="Frisvad J.C."/>
            <person name="Nielsen K.F."/>
            <person name="Lyhne E.K."/>
            <person name="Kogle M.E."/>
            <person name="Kuo A."/>
            <person name="Riley R."/>
            <person name="Clum A."/>
            <person name="Nolan M."/>
            <person name="Lipzen A."/>
            <person name="Salamov A."/>
            <person name="Henrissat B."/>
            <person name="Wiebenga A."/>
            <person name="De vries R.P."/>
            <person name="Grigoriev I.V."/>
            <person name="Mortensen U.H."/>
            <person name="Andersen M.R."/>
            <person name="Baker S.E."/>
        </authorList>
    </citation>
    <scope>NUCLEOTIDE SEQUENCE [LARGE SCALE GENOMIC DNA]</scope>
    <source>
        <strain evidence="2 3">CBS 114.80</strain>
    </source>
</reference>
<organism evidence="2 3">
    <name type="scientific">Aspergillus indologenus CBS 114.80</name>
    <dbReference type="NCBI Taxonomy" id="1450541"/>
    <lineage>
        <taxon>Eukaryota</taxon>
        <taxon>Fungi</taxon>
        <taxon>Dikarya</taxon>
        <taxon>Ascomycota</taxon>
        <taxon>Pezizomycotina</taxon>
        <taxon>Eurotiomycetes</taxon>
        <taxon>Eurotiomycetidae</taxon>
        <taxon>Eurotiales</taxon>
        <taxon>Aspergillaceae</taxon>
        <taxon>Aspergillus</taxon>
        <taxon>Aspergillus subgen. Circumdati</taxon>
    </lineage>
</organism>
<name>A0A2V5IWL2_9EURO</name>
<evidence type="ECO:0000256" key="1">
    <source>
        <dbReference type="SAM" id="SignalP"/>
    </source>
</evidence>
<proteinExistence type="predicted"/>
<feature type="chain" id="PRO_5016081984" description="Ig-like domain-containing protein" evidence="1">
    <location>
        <begin position="31"/>
        <end position="147"/>
    </location>
</feature>
<accession>A0A2V5IWL2</accession>
<evidence type="ECO:0000313" key="2">
    <source>
        <dbReference type="EMBL" id="PYI33150.1"/>
    </source>
</evidence>
<protein>
    <recommendedName>
        <fullName evidence="4">Ig-like domain-containing protein</fullName>
    </recommendedName>
</protein>
<gene>
    <name evidence="2" type="ORF">BP00DRAFT_130373</name>
</gene>
<feature type="signal peptide" evidence="1">
    <location>
        <begin position="1"/>
        <end position="30"/>
    </location>
</feature>
<sequence>MMRYEGGRGGRPPPARWLVVWVRLAPRLAGLELASYVQYVQTGRTRLLPCPLGNDRDGDVTLPNPFGCRTAPPLPLLHWKIAQEARRRLPENTVRRMVVVALRIALLPKKTAACCWCSGGTVGVVSAHLLTLCVDLFRSSWIWEEQD</sequence>